<reference evidence="1 2" key="1">
    <citation type="submission" date="2016-08" db="EMBL/GenBank/DDBJ databases">
        <title>Complete genome sequence of Streptomyces agglomeratus strain 6-3-2, a novel anti-MRSA actinomycete isolated from Wuli of Tebit, China.</title>
        <authorList>
            <person name="Chen X."/>
        </authorList>
    </citation>
    <scope>NUCLEOTIDE SEQUENCE [LARGE SCALE GENOMIC DNA]</scope>
    <source>
        <strain evidence="1 2">6-3-2</strain>
    </source>
</reference>
<evidence type="ECO:0000313" key="1">
    <source>
        <dbReference type="EMBL" id="OEJ23391.1"/>
    </source>
</evidence>
<sequence>MTRHEPSTTQGKTGVRDVSQVDRAFECLEAEAAGPDRQTQYARGALAGYLWALGRGEPAPITAQSSDGAPAMEVLMAEADAATVQIQDSTQRTVPRDYLQGVHDALAWVCGHTDDKPLAL</sequence>
<dbReference type="Proteomes" id="UP000095759">
    <property type="component" value="Unassembled WGS sequence"/>
</dbReference>
<gene>
    <name evidence="1" type="ORF">AS594_01680</name>
</gene>
<name>A0A1E5P1H1_9ACTN</name>
<keyword evidence="2" id="KW-1185">Reference proteome</keyword>
<evidence type="ECO:0000313" key="2">
    <source>
        <dbReference type="Proteomes" id="UP000095759"/>
    </source>
</evidence>
<dbReference type="AlphaFoldDB" id="A0A1E5P1H1"/>
<accession>A0A1E5P1H1</accession>
<proteinExistence type="predicted"/>
<organism evidence="1 2">
    <name type="scientific">Streptomyces agglomeratus</name>
    <dbReference type="NCBI Taxonomy" id="285458"/>
    <lineage>
        <taxon>Bacteria</taxon>
        <taxon>Bacillati</taxon>
        <taxon>Actinomycetota</taxon>
        <taxon>Actinomycetes</taxon>
        <taxon>Kitasatosporales</taxon>
        <taxon>Streptomycetaceae</taxon>
        <taxon>Streptomyces</taxon>
    </lineage>
</organism>
<dbReference type="EMBL" id="MEHJ01000001">
    <property type="protein sequence ID" value="OEJ23391.1"/>
    <property type="molecule type" value="Genomic_DNA"/>
</dbReference>
<protein>
    <submittedName>
        <fullName evidence="1">Uncharacterized protein</fullName>
    </submittedName>
</protein>
<comment type="caution">
    <text evidence="1">The sequence shown here is derived from an EMBL/GenBank/DDBJ whole genome shotgun (WGS) entry which is preliminary data.</text>
</comment>